<feature type="transmembrane region" description="Helical" evidence="5">
    <location>
        <begin position="158"/>
        <end position="181"/>
    </location>
</feature>
<comment type="caution">
    <text evidence="6">The sequence shown here is derived from an EMBL/GenBank/DDBJ whole genome shotgun (WGS) entry which is preliminary data.</text>
</comment>
<evidence type="ECO:0000256" key="5">
    <source>
        <dbReference type="SAM" id="Phobius"/>
    </source>
</evidence>
<gene>
    <name evidence="6" type="ORF">MHBO_002551</name>
</gene>
<feature type="transmembrane region" description="Helical" evidence="5">
    <location>
        <begin position="58"/>
        <end position="82"/>
    </location>
</feature>
<feature type="transmembrane region" description="Helical" evidence="5">
    <location>
        <begin position="21"/>
        <end position="38"/>
    </location>
</feature>
<keyword evidence="2 5" id="KW-0812">Transmembrane</keyword>
<evidence type="ECO:0000256" key="2">
    <source>
        <dbReference type="ARBA" id="ARBA00022692"/>
    </source>
</evidence>
<feature type="transmembrane region" description="Helical" evidence="5">
    <location>
        <begin position="202"/>
        <end position="226"/>
    </location>
</feature>
<reference evidence="6 7" key="1">
    <citation type="journal article" date="2024" name="BMC Biol.">
        <title>Comparative genomics of Ascetosporea gives new insight into the evolutionary basis for animal parasitism in Rhizaria.</title>
        <authorList>
            <person name="Hiltunen Thoren M."/>
            <person name="Onut-Brannstrom I."/>
            <person name="Alfjorden A."/>
            <person name="Peckova H."/>
            <person name="Swords F."/>
            <person name="Hooper C."/>
            <person name="Holzer A.S."/>
            <person name="Bass D."/>
            <person name="Burki F."/>
        </authorList>
    </citation>
    <scope>NUCLEOTIDE SEQUENCE [LARGE SCALE GENOMIC DNA]</scope>
    <source>
        <strain evidence="6">20-A016</strain>
    </source>
</reference>
<evidence type="ECO:0000256" key="1">
    <source>
        <dbReference type="ARBA" id="ARBA00004141"/>
    </source>
</evidence>
<dbReference type="Proteomes" id="UP001439008">
    <property type="component" value="Unassembled WGS sequence"/>
</dbReference>
<name>A0ABV2AN67_9EUKA</name>
<dbReference type="PANTHER" id="PTHR16950:SF16">
    <property type="entry name" value="ZINC TRANSPORTER ZIP13"/>
    <property type="match status" value="1"/>
</dbReference>
<sequence length="314" mass="34292">MVSLVGSVIPKCFVRKHNRKLIAFCIGSLTCTLFYELLPHSLDLAFDFIEKGHAQDDSIHMFSWLIFSGILLAFFLETLVHFTSGGHSHGHRGCGDDCEETPGGSTEASRILKSRISAKRENEKVKKRTKFAYFMRNIPAIVAIDVCAKLLHHLVDGIIIGSLFSISLTSGVGGAISVAAHEISANLGAYSIYVASGMNKRGSILACVVGATTIVPGGILFVFLGTKFSDSVAIPAIIFIANGLFIYLLLADLLPLLIHAEHGTHGKEMQVTKNNVVEKTLWQKFIEGSVLFFCFAVGFIIIFLILHFMGHDHK</sequence>
<dbReference type="EMBL" id="JBDODL010000974">
    <property type="protein sequence ID" value="MES1920949.1"/>
    <property type="molecule type" value="Genomic_DNA"/>
</dbReference>
<accession>A0ABV2AN67</accession>
<organism evidence="6 7">
    <name type="scientific">Bonamia ostreae</name>
    <dbReference type="NCBI Taxonomy" id="126728"/>
    <lineage>
        <taxon>Eukaryota</taxon>
        <taxon>Sar</taxon>
        <taxon>Rhizaria</taxon>
        <taxon>Endomyxa</taxon>
        <taxon>Ascetosporea</taxon>
        <taxon>Haplosporida</taxon>
        <taxon>Bonamia</taxon>
    </lineage>
</organism>
<feature type="transmembrane region" description="Helical" evidence="5">
    <location>
        <begin position="232"/>
        <end position="250"/>
    </location>
</feature>
<evidence type="ECO:0000313" key="6">
    <source>
        <dbReference type="EMBL" id="MES1920949.1"/>
    </source>
</evidence>
<evidence type="ECO:0000256" key="3">
    <source>
        <dbReference type="ARBA" id="ARBA00022989"/>
    </source>
</evidence>
<dbReference type="InterPro" id="IPR003689">
    <property type="entry name" value="ZIP"/>
</dbReference>
<keyword evidence="3 5" id="KW-1133">Transmembrane helix</keyword>
<evidence type="ECO:0000313" key="7">
    <source>
        <dbReference type="Proteomes" id="UP001439008"/>
    </source>
</evidence>
<keyword evidence="4 5" id="KW-0472">Membrane</keyword>
<dbReference type="Pfam" id="PF02535">
    <property type="entry name" value="Zip"/>
    <property type="match status" value="1"/>
</dbReference>
<feature type="transmembrane region" description="Helical" evidence="5">
    <location>
        <begin position="289"/>
        <end position="309"/>
    </location>
</feature>
<proteinExistence type="predicted"/>
<keyword evidence="7" id="KW-1185">Reference proteome</keyword>
<evidence type="ECO:0000256" key="4">
    <source>
        <dbReference type="ARBA" id="ARBA00023136"/>
    </source>
</evidence>
<comment type="subcellular location">
    <subcellularLocation>
        <location evidence="1">Membrane</location>
        <topology evidence="1">Multi-pass membrane protein</topology>
    </subcellularLocation>
</comment>
<dbReference type="PANTHER" id="PTHR16950">
    <property type="entry name" value="ZINC TRANSPORTER SLC39A7 HISTIDINE-RICH MEMBRANE PROTEIN KE4"/>
    <property type="match status" value="1"/>
</dbReference>
<feature type="transmembrane region" description="Helical" evidence="5">
    <location>
        <begin position="133"/>
        <end position="152"/>
    </location>
</feature>
<protein>
    <submittedName>
        <fullName evidence="6">Uncharacterized protein</fullName>
    </submittedName>
</protein>